<name>A0AA85J4F7_TRIRE</name>
<evidence type="ECO:0000313" key="1">
    <source>
        <dbReference type="Proteomes" id="UP000050795"/>
    </source>
</evidence>
<dbReference type="AlphaFoldDB" id="A0AA85J4F7"/>
<sequence length="166" mass="18936">MKDEFYYQLRDLLKQTGRRDIVVLAGDLNAQVGRLSSEENRLGGQWGLHGGRSDNGDRLLQLCADDNLFLASTNFRHSHHRNATWRPLSASQAWTQIDHVAVSFRWGGCIQDYRSFWNACLDSDHALVCARFVLRFGGVHKRHRLNVDVSKLVAPASSLKYQNELQ</sequence>
<reference evidence="1" key="1">
    <citation type="submission" date="2022-06" db="EMBL/GenBank/DDBJ databases">
        <authorList>
            <person name="Berger JAMES D."/>
            <person name="Berger JAMES D."/>
        </authorList>
    </citation>
    <scope>NUCLEOTIDE SEQUENCE [LARGE SCALE GENOMIC DNA]</scope>
</reference>
<dbReference type="Gene3D" id="3.60.10.10">
    <property type="entry name" value="Endonuclease/exonuclease/phosphatase"/>
    <property type="match status" value="1"/>
</dbReference>
<evidence type="ECO:0000313" key="2">
    <source>
        <dbReference type="WBParaSite" id="TREG1_132140.1"/>
    </source>
</evidence>
<accession>A0AA85J4F7</accession>
<dbReference type="SUPFAM" id="SSF56219">
    <property type="entry name" value="DNase I-like"/>
    <property type="match status" value="1"/>
</dbReference>
<proteinExistence type="predicted"/>
<protein>
    <recommendedName>
        <fullName evidence="3">Endo/exonuclease/phosphatase domain-containing protein</fullName>
    </recommendedName>
</protein>
<keyword evidence="1" id="KW-1185">Reference proteome</keyword>
<organism evidence="1 2">
    <name type="scientific">Trichobilharzia regenti</name>
    <name type="common">Nasal bird schistosome</name>
    <dbReference type="NCBI Taxonomy" id="157069"/>
    <lineage>
        <taxon>Eukaryota</taxon>
        <taxon>Metazoa</taxon>
        <taxon>Spiralia</taxon>
        <taxon>Lophotrochozoa</taxon>
        <taxon>Platyhelminthes</taxon>
        <taxon>Trematoda</taxon>
        <taxon>Digenea</taxon>
        <taxon>Strigeidida</taxon>
        <taxon>Schistosomatoidea</taxon>
        <taxon>Schistosomatidae</taxon>
        <taxon>Trichobilharzia</taxon>
    </lineage>
</organism>
<dbReference type="InterPro" id="IPR036691">
    <property type="entry name" value="Endo/exonu/phosph_ase_sf"/>
</dbReference>
<dbReference type="Proteomes" id="UP000050795">
    <property type="component" value="Unassembled WGS sequence"/>
</dbReference>
<reference evidence="2" key="2">
    <citation type="submission" date="2023-11" db="UniProtKB">
        <authorList>
            <consortium name="WormBaseParasite"/>
        </authorList>
    </citation>
    <scope>IDENTIFICATION</scope>
</reference>
<evidence type="ECO:0008006" key="3">
    <source>
        <dbReference type="Google" id="ProtNLM"/>
    </source>
</evidence>
<dbReference type="WBParaSite" id="TREG1_132140.1">
    <property type="protein sequence ID" value="TREG1_132140.1"/>
    <property type="gene ID" value="TREG1_132140"/>
</dbReference>